<reference evidence="4 5" key="1">
    <citation type="submission" date="2020-08" db="EMBL/GenBank/DDBJ databases">
        <title>Genomic Encyclopedia of Type Strains, Phase IV (KMG-IV): sequencing the most valuable type-strain genomes for metagenomic binning, comparative biology and taxonomic classification.</title>
        <authorList>
            <person name="Goeker M."/>
        </authorList>
    </citation>
    <scope>NUCLEOTIDE SEQUENCE [LARGE SCALE GENOMIC DNA]</scope>
    <source>
        <strain evidence="4 5">DSM 103377</strain>
    </source>
</reference>
<dbReference type="SUPFAM" id="SSF51294">
    <property type="entry name" value="Hedgehog/intein (Hint) domain"/>
    <property type="match status" value="1"/>
</dbReference>
<dbReference type="InterPro" id="IPR036844">
    <property type="entry name" value="Hint_dom_sf"/>
</dbReference>
<dbReference type="Proteomes" id="UP000553766">
    <property type="component" value="Unassembled WGS sequence"/>
</dbReference>
<dbReference type="Gene3D" id="2.150.10.10">
    <property type="entry name" value="Serralysin-like metalloprotease, C-terminal"/>
    <property type="match status" value="3"/>
</dbReference>
<gene>
    <name evidence="4" type="ORF">FHS89_000717</name>
</gene>
<dbReference type="SUPFAM" id="SSF51120">
    <property type="entry name" value="beta-Roll"/>
    <property type="match status" value="2"/>
</dbReference>
<name>A0A840WJL4_9RHOB</name>
<comment type="subcellular location">
    <subcellularLocation>
        <location evidence="1">Secreted</location>
    </subcellularLocation>
</comment>
<evidence type="ECO:0000259" key="3">
    <source>
        <dbReference type="Pfam" id="PF13403"/>
    </source>
</evidence>
<accession>A0A840WJL4</accession>
<evidence type="ECO:0000313" key="4">
    <source>
        <dbReference type="EMBL" id="MBB5514711.1"/>
    </source>
</evidence>
<sequence>MAVFHGFSGYALTDFGVSSRLSNGDAFSVPVSTRDIVANENDGNSNFDGGNETFEINNTAVTGRLRARIVVENDATGDQYIVYELRLTADYAGQREVYLFDSSTGAPPSGSYTVISRVQNPPAVEFQDGGGNPNFISDDEFINSNDGVTGADDTIYGYGGDDTIQGEGGNDTIFGGEGNDTLRGEGGNDTLHGDAGDDDIRGQAGNDTIFGGDGNDEIRGNGGNDIIEGGTGNDNIQGNGGADTIDGGTGNDTIVGGGGNDIIDGGADDDTIDGGNNNDTIDGGSGNDTITGGAGNDTLTGGTGNDVFIAGTVAGELPTGDTITDFNNSSGDIRDGDTTNNDFIDLSAFYTSLRDLRADQDDGVLDSAGGLILSGVARTDLTNDNTNVICFAAGTRVSTPTGPRLVEELRVGDLLNTLDNGLQPIRWIGRRELSAIRLKLFPHLRPILIRKDAFGLGNPERDLRVSPQHKIHVAAPEAQLLFSTGEVLVPACHLVDGVRVLHDPAPEDVTYIHFLCDRHEIIRAEGCLSESFHPGHIGLSTLDDAALEEVAALFPMLLEGEEPFPSARFTLRRTEARMLASARDVTVRPVVHRQKKVQHDRARKRIRY</sequence>
<dbReference type="AlphaFoldDB" id="A0A840WJL4"/>
<dbReference type="Pfam" id="PF00353">
    <property type="entry name" value="HemolysinCabind"/>
    <property type="match status" value="3"/>
</dbReference>
<dbReference type="GO" id="GO:0005576">
    <property type="term" value="C:extracellular region"/>
    <property type="evidence" value="ECO:0007669"/>
    <property type="project" value="UniProtKB-SubCell"/>
</dbReference>
<keyword evidence="5" id="KW-1185">Reference proteome</keyword>
<dbReference type="InterPro" id="IPR011049">
    <property type="entry name" value="Serralysin-like_metalloprot_C"/>
</dbReference>
<comment type="caution">
    <text evidence="4">The sequence shown here is derived from an EMBL/GenBank/DDBJ whole genome shotgun (WGS) entry which is preliminary data.</text>
</comment>
<organism evidence="4 5">
    <name type="scientific">Rubricella aquisinus</name>
    <dbReference type="NCBI Taxonomy" id="2028108"/>
    <lineage>
        <taxon>Bacteria</taxon>
        <taxon>Pseudomonadati</taxon>
        <taxon>Pseudomonadota</taxon>
        <taxon>Alphaproteobacteria</taxon>
        <taxon>Rhodobacterales</taxon>
        <taxon>Paracoccaceae</taxon>
        <taxon>Rubricella</taxon>
    </lineage>
</organism>
<dbReference type="Pfam" id="PF13403">
    <property type="entry name" value="Hint_2"/>
    <property type="match status" value="1"/>
</dbReference>
<dbReference type="PROSITE" id="PS00330">
    <property type="entry name" value="HEMOLYSIN_CALCIUM"/>
    <property type="match status" value="2"/>
</dbReference>
<dbReference type="RefSeq" id="WP_184008618.1">
    <property type="nucleotide sequence ID" value="NZ_JACIJS010000002.1"/>
</dbReference>
<dbReference type="EMBL" id="JACIJS010000002">
    <property type="protein sequence ID" value="MBB5514711.1"/>
    <property type="molecule type" value="Genomic_DNA"/>
</dbReference>
<keyword evidence="2" id="KW-0964">Secreted</keyword>
<evidence type="ECO:0000256" key="1">
    <source>
        <dbReference type="ARBA" id="ARBA00004613"/>
    </source>
</evidence>
<dbReference type="InterPro" id="IPR028992">
    <property type="entry name" value="Hedgehog/Intein_dom"/>
</dbReference>
<proteinExistence type="predicted"/>
<evidence type="ECO:0000313" key="5">
    <source>
        <dbReference type="Proteomes" id="UP000553766"/>
    </source>
</evidence>
<dbReference type="PANTHER" id="PTHR38340">
    <property type="entry name" value="S-LAYER PROTEIN"/>
    <property type="match status" value="1"/>
</dbReference>
<feature type="domain" description="Hedgehog/Intein (Hint)" evidence="3">
    <location>
        <begin position="389"/>
        <end position="536"/>
    </location>
</feature>
<evidence type="ECO:0000256" key="2">
    <source>
        <dbReference type="ARBA" id="ARBA00022525"/>
    </source>
</evidence>
<dbReference type="PANTHER" id="PTHR38340:SF1">
    <property type="entry name" value="S-LAYER PROTEIN"/>
    <property type="match status" value="1"/>
</dbReference>
<dbReference type="GO" id="GO:0005509">
    <property type="term" value="F:calcium ion binding"/>
    <property type="evidence" value="ECO:0007669"/>
    <property type="project" value="InterPro"/>
</dbReference>
<dbReference type="PRINTS" id="PR00313">
    <property type="entry name" value="CABNDNGRPT"/>
</dbReference>
<dbReference type="InterPro" id="IPR018511">
    <property type="entry name" value="Hemolysin-typ_Ca-bd_CS"/>
</dbReference>
<dbReference type="InterPro" id="IPR050557">
    <property type="entry name" value="RTX_toxin/Mannuronan_C5-epim"/>
</dbReference>
<protein>
    <submittedName>
        <fullName evidence="4">Ca2+-binding RTX toxin-like protein</fullName>
    </submittedName>
</protein>
<dbReference type="InterPro" id="IPR001343">
    <property type="entry name" value="Hemolysn_Ca-bd"/>
</dbReference>